<proteinExistence type="predicted"/>
<name>F4RHM1_MELLP</name>
<evidence type="ECO:0000256" key="1">
    <source>
        <dbReference type="SAM" id="MobiDB-lite"/>
    </source>
</evidence>
<sequence length="568" mass="63379">MPKPRSPRRTLPSKPYSKPPKRTPHLPEKFKPQKPGHQFDNCYNINSRVDQYVRQMLFEVKAEVIDYDLAVANFLFETSHLALPDIPRSVEIVLNDFDVLFPLVSRDHDVLTCALQIQSTLNLHRQNPSTTTKPFALLFPNINSLKKLISERSKSPRVLESEKAIVLVDLEGRFLAMGLPPSPKYKKQTENQKSCPHKPDNHLPKADDDSPEGVVGKFPGICGVKGGCSREERGVDDGDNDPTGVAARGAELEGREAEDGATTSCIVVLRSLHSMMKDNYRSAESTTLGGIDKAIVGVTATTLCWLQPNARPDRKIQLGFDRQGYNLDDLGDWPTSDSHLPVAMGLGEESLFMHTDNAHRLQELHWAYEVSRVVNASVQPETYKIAEDVVKFVAKNSGPFVSERLERSHNRIIHGQHVNHNNQVAPHRDGKNCNLIDSVFAYGRDYAGGRWLFASLGVSLCTDPGYSVHAFFKYLDHAVDTILPTSEKPPLRISLALYSHADVYSGPARVAGARVGKYNDSSKVTNTNKMVFWYQSIVENLKPKALNLSGENLATRQNPCRLVYYVTD</sequence>
<feature type="compositionally biased region" description="Basic and acidic residues" evidence="1">
    <location>
        <begin position="197"/>
        <end position="208"/>
    </location>
</feature>
<dbReference type="InParanoid" id="F4RHM1"/>
<dbReference type="EMBL" id="GL883102">
    <property type="protein sequence ID" value="EGG08112.1"/>
    <property type="molecule type" value="Genomic_DNA"/>
</dbReference>
<evidence type="ECO:0000313" key="3">
    <source>
        <dbReference type="Proteomes" id="UP000001072"/>
    </source>
</evidence>
<feature type="region of interest" description="Disordered" evidence="1">
    <location>
        <begin position="1"/>
        <end position="37"/>
    </location>
</feature>
<keyword evidence="3" id="KW-1185">Reference proteome</keyword>
<dbReference type="KEGG" id="mlr:MELLADRAFT_105290"/>
<feature type="region of interest" description="Disordered" evidence="1">
    <location>
        <begin position="232"/>
        <end position="256"/>
    </location>
</feature>
<dbReference type="AlphaFoldDB" id="F4RHM1"/>
<dbReference type="OrthoDB" id="10351774at2759"/>
<gene>
    <name evidence="2" type="ORF">MELLADRAFT_105290</name>
</gene>
<protein>
    <submittedName>
        <fullName evidence="2">Uncharacterized protein</fullName>
    </submittedName>
</protein>
<evidence type="ECO:0000313" key="2">
    <source>
        <dbReference type="EMBL" id="EGG08112.1"/>
    </source>
</evidence>
<feature type="region of interest" description="Disordered" evidence="1">
    <location>
        <begin position="179"/>
        <end position="214"/>
    </location>
</feature>
<dbReference type="HOGENOM" id="CLU_029635_1_0_1"/>
<dbReference type="Proteomes" id="UP000001072">
    <property type="component" value="Unassembled WGS sequence"/>
</dbReference>
<accession>F4RHM1</accession>
<dbReference type="GeneID" id="18922560"/>
<organism evidence="3">
    <name type="scientific">Melampsora larici-populina (strain 98AG31 / pathotype 3-4-7)</name>
    <name type="common">Poplar leaf rust fungus</name>
    <dbReference type="NCBI Taxonomy" id="747676"/>
    <lineage>
        <taxon>Eukaryota</taxon>
        <taxon>Fungi</taxon>
        <taxon>Dikarya</taxon>
        <taxon>Basidiomycota</taxon>
        <taxon>Pucciniomycotina</taxon>
        <taxon>Pucciniomycetes</taxon>
        <taxon>Pucciniales</taxon>
        <taxon>Melampsoraceae</taxon>
        <taxon>Melampsora</taxon>
    </lineage>
</organism>
<dbReference type="VEuPathDB" id="FungiDB:MELLADRAFT_105290"/>
<reference evidence="3" key="1">
    <citation type="journal article" date="2011" name="Proc. Natl. Acad. Sci. U.S.A.">
        <title>Obligate biotrophy features unraveled by the genomic analysis of rust fungi.</title>
        <authorList>
            <person name="Duplessis S."/>
            <person name="Cuomo C.A."/>
            <person name="Lin Y.-C."/>
            <person name="Aerts A."/>
            <person name="Tisserant E."/>
            <person name="Veneault-Fourrey C."/>
            <person name="Joly D.L."/>
            <person name="Hacquard S."/>
            <person name="Amselem J."/>
            <person name="Cantarel B.L."/>
            <person name="Chiu R."/>
            <person name="Coutinho P.M."/>
            <person name="Feau N."/>
            <person name="Field M."/>
            <person name="Frey P."/>
            <person name="Gelhaye E."/>
            <person name="Goldberg J."/>
            <person name="Grabherr M.G."/>
            <person name="Kodira C.D."/>
            <person name="Kohler A."/>
            <person name="Kuees U."/>
            <person name="Lindquist E.A."/>
            <person name="Lucas S.M."/>
            <person name="Mago R."/>
            <person name="Mauceli E."/>
            <person name="Morin E."/>
            <person name="Murat C."/>
            <person name="Pangilinan J.L."/>
            <person name="Park R."/>
            <person name="Pearson M."/>
            <person name="Quesneville H."/>
            <person name="Rouhier N."/>
            <person name="Sakthikumar S."/>
            <person name="Salamov A.A."/>
            <person name="Schmutz J."/>
            <person name="Selles B."/>
            <person name="Shapiro H."/>
            <person name="Tanguay P."/>
            <person name="Tuskan G.A."/>
            <person name="Henrissat B."/>
            <person name="Van de Peer Y."/>
            <person name="Rouze P."/>
            <person name="Ellis J.G."/>
            <person name="Dodds P.N."/>
            <person name="Schein J.E."/>
            <person name="Zhong S."/>
            <person name="Hamelin R.C."/>
            <person name="Grigoriev I.V."/>
            <person name="Szabo L.J."/>
            <person name="Martin F."/>
        </authorList>
    </citation>
    <scope>NUCLEOTIDE SEQUENCE [LARGE SCALE GENOMIC DNA]</scope>
    <source>
        <strain evidence="3">98AG31 / pathotype 3-4-7</strain>
    </source>
</reference>
<dbReference type="RefSeq" id="XP_007408877.1">
    <property type="nucleotide sequence ID" value="XM_007408815.1"/>
</dbReference>